<accession>A0A9W6Q3T9</accession>
<dbReference type="AlphaFoldDB" id="A0A9W6Q3T9"/>
<dbReference type="RefSeq" id="WP_285735489.1">
    <property type="nucleotide sequence ID" value="NZ_BSSA01000005.1"/>
</dbReference>
<comment type="caution">
    <text evidence="1">The sequence shown here is derived from an EMBL/GenBank/DDBJ whole genome shotgun (WGS) entry which is preliminary data.</text>
</comment>
<reference evidence="1" key="1">
    <citation type="submission" date="2023-02" db="EMBL/GenBank/DDBJ databases">
        <title>Kitasatospora phosalacinea NBRC 14627.</title>
        <authorList>
            <person name="Ichikawa N."/>
            <person name="Sato H."/>
            <person name="Tonouchi N."/>
        </authorList>
    </citation>
    <scope>NUCLEOTIDE SEQUENCE</scope>
    <source>
        <strain evidence="1">NBRC 14627</strain>
    </source>
</reference>
<evidence type="ECO:0000313" key="1">
    <source>
        <dbReference type="EMBL" id="GLW69600.1"/>
    </source>
</evidence>
<proteinExistence type="predicted"/>
<sequence length="63" mass="6642">MTEEIGTSGHKPKDLVCPHCHAGVEAVHAGTAVDDNGRSLDRWQAGPCHNPQCSQALQPRAVG</sequence>
<evidence type="ECO:0000313" key="2">
    <source>
        <dbReference type="Proteomes" id="UP001165041"/>
    </source>
</evidence>
<protein>
    <submittedName>
        <fullName evidence="1">Uncharacterized protein</fullName>
    </submittedName>
</protein>
<name>A0A9W6Q3T9_9ACTN</name>
<dbReference type="EMBL" id="BSSA01000005">
    <property type="protein sequence ID" value="GLW69600.1"/>
    <property type="molecule type" value="Genomic_DNA"/>
</dbReference>
<dbReference type="Proteomes" id="UP001165041">
    <property type="component" value="Unassembled WGS sequence"/>
</dbReference>
<organism evidence="1 2">
    <name type="scientific">Kitasatospora phosalacinea</name>
    <dbReference type="NCBI Taxonomy" id="2065"/>
    <lineage>
        <taxon>Bacteria</taxon>
        <taxon>Bacillati</taxon>
        <taxon>Actinomycetota</taxon>
        <taxon>Actinomycetes</taxon>
        <taxon>Kitasatosporales</taxon>
        <taxon>Streptomycetaceae</taxon>
        <taxon>Kitasatospora</taxon>
    </lineage>
</organism>
<gene>
    <name evidence="1" type="ORF">Kpho02_18990</name>
</gene>